<evidence type="ECO:0000259" key="8">
    <source>
        <dbReference type="PROSITE" id="PS50853"/>
    </source>
</evidence>
<dbReference type="InterPro" id="IPR003961">
    <property type="entry name" value="FN3_dom"/>
</dbReference>
<dbReference type="InterPro" id="IPR017853">
    <property type="entry name" value="GH"/>
</dbReference>
<organism evidence="10 11">
    <name type="scientific">Cohnella herbarum</name>
    <dbReference type="NCBI Taxonomy" id="2728023"/>
    <lineage>
        <taxon>Bacteria</taxon>
        <taxon>Bacillati</taxon>
        <taxon>Bacillota</taxon>
        <taxon>Bacilli</taxon>
        <taxon>Bacillales</taxon>
        <taxon>Paenibacillaceae</taxon>
        <taxon>Cohnella</taxon>
    </lineage>
</organism>
<comment type="similarity">
    <text evidence="7">Belongs to the glycosyl hydrolase 5 (cellulase A) family.</text>
</comment>
<evidence type="ECO:0000313" key="10">
    <source>
        <dbReference type="EMBL" id="QJD87157.1"/>
    </source>
</evidence>
<keyword evidence="4 7" id="KW-0119">Carbohydrate metabolism</keyword>
<dbReference type="PROSITE" id="PS51172">
    <property type="entry name" value="CBM3"/>
    <property type="match status" value="1"/>
</dbReference>
<dbReference type="PANTHER" id="PTHR35923:SF2">
    <property type="entry name" value="ENDOGLUCANASE"/>
    <property type="match status" value="1"/>
</dbReference>
<evidence type="ECO:0000256" key="5">
    <source>
        <dbReference type="ARBA" id="ARBA00023295"/>
    </source>
</evidence>
<dbReference type="Pfam" id="PF00150">
    <property type="entry name" value="Cellulase"/>
    <property type="match status" value="1"/>
</dbReference>
<dbReference type="GO" id="GO:0008810">
    <property type="term" value="F:cellulase activity"/>
    <property type="evidence" value="ECO:0007669"/>
    <property type="project" value="UniProtKB-EC"/>
</dbReference>
<name>A0A7Z2ZQL3_9BACL</name>
<feature type="domain" description="CBM3" evidence="9">
    <location>
        <begin position="482"/>
        <end position="632"/>
    </location>
</feature>
<dbReference type="SMART" id="SM01067">
    <property type="entry name" value="CBM_3"/>
    <property type="match status" value="1"/>
</dbReference>
<keyword evidence="3 7" id="KW-0136">Cellulose degradation</keyword>
<evidence type="ECO:0000313" key="11">
    <source>
        <dbReference type="Proteomes" id="UP000502248"/>
    </source>
</evidence>
<evidence type="ECO:0000256" key="2">
    <source>
        <dbReference type="ARBA" id="ARBA00022801"/>
    </source>
</evidence>
<protein>
    <recommendedName>
        <fullName evidence="7">Endoglucanase</fullName>
        <ecNumber evidence="7">3.2.1.4</ecNumber>
    </recommendedName>
</protein>
<keyword evidence="11" id="KW-1185">Reference proteome</keyword>
<dbReference type="PROSITE" id="PS50853">
    <property type="entry name" value="FN3"/>
    <property type="match status" value="1"/>
</dbReference>
<evidence type="ECO:0000256" key="3">
    <source>
        <dbReference type="ARBA" id="ARBA00023001"/>
    </source>
</evidence>
<dbReference type="InterPro" id="IPR036966">
    <property type="entry name" value="CBM3_sf"/>
</dbReference>
<evidence type="ECO:0000256" key="4">
    <source>
        <dbReference type="ARBA" id="ARBA00023277"/>
    </source>
</evidence>
<dbReference type="PROSITE" id="PS00659">
    <property type="entry name" value="GLYCOSYL_HYDROL_F5"/>
    <property type="match status" value="1"/>
</dbReference>
<dbReference type="Gene3D" id="3.20.20.80">
    <property type="entry name" value="Glycosidases"/>
    <property type="match status" value="1"/>
</dbReference>
<dbReference type="GO" id="GO:0030245">
    <property type="term" value="P:cellulose catabolic process"/>
    <property type="evidence" value="ECO:0007669"/>
    <property type="project" value="UniProtKB-KW"/>
</dbReference>
<dbReference type="SUPFAM" id="SSF49265">
    <property type="entry name" value="Fibronectin type III"/>
    <property type="match status" value="1"/>
</dbReference>
<dbReference type="PROSITE" id="PS51257">
    <property type="entry name" value="PROKAR_LIPOPROTEIN"/>
    <property type="match status" value="1"/>
</dbReference>
<dbReference type="CDD" id="cd00063">
    <property type="entry name" value="FN3"/>
    <property type="match status" value="1"/>
</dbReference>
<evidence type="ECO:0000256" key="7">
    <source>
        <dbReference type="RuleBase" id="RU361153"/>
    </source>
</evidence>
<dbReference type="Gene3D" id="2.60.40.710">
    <property type="entry name" value="Endoglucanase-like"/>
    <property type="match status" value="1"/>
</dbReference>
<dbReference type="Proteomes" id="UP000502248">
    <property type="component" value="Chromosome"/>
</dbReference>
<dbReference type="SUPFAM" id="SSF49384">
    <property type="entry name" value="Carbohydrate-binding domain"/>
    <property type="match status" value="1"/>
</dbReference>
<dbReference type="KEGG" id="cheb:HH215_30930"/>
<dbReference type="EMBL" id="CP051680">
    <property type="protein sequence ID" value="QJD87157.1"/>
    <property type="molecule type" value="Genomic_DNA"/>
</dbReference>
<dbReference type="Gene3D" id="2.60.40.10">
    <property type="entry name" value="Immunoglobulins"/>
    <property type="match status" value="1"/>
</dbReference>
<dbReference type="InterPro" id="IPR036116">
    <property type="entry name" value="FN3_sf"/>
</dbReference>
<dbReference type="GO" id="GO:0030248">
    <property type="term" value="F:cellulose binding"/>
    <property type="evidence" value="ECO:0007669"/>
    <property type="project" value="InterPro"/>
</dbReference>
<gene>
    <name evidence="10" type="ORF">HH215_30930</name>
</gene>
<keyword evidence="5 7" id="KW-0326">Glycosidase</keyword>
<feature type="domain" description="Fibronectin type-III" evidence="8">
    <location>
        <begin position="391"/>
        <end position="482"/>
    </location>
</feature>
<reference evidence="10 11" key="1">
    <citation type="submission" date="2020-04" db="EMBL/GenBank/DDBJ databases">
        <title>Genome sequencing of novel species.</title>
        <authorList>
            <person name="Heo J."/>
            <person name="Kim S.-J."/>
            <person name="Kim J.-S."/>
            <person name="Hong S.-B."/>
            <person name="Kwon S.-W."/>
        </authorList>
    </citation>
    <scope>NUCLEOTIDE SEQUENCE [LARGE SCALE GENOMIC DNA]</scope>
    <source>
        <strain evidence="10 11">MFER-1</strain>
    </source>
</reference>
<dbReference type="InterPro" id="IPR001547">
    <property type="entry name" value="Glyco_hydro_5"/>
</dbReference>
<dbReference type="SMART" id="SM00060">
    <property type="entry name" value="FN3"/>
    <property type="match status" value="1"/>
</dbReference>
<dbReference type="AlphaFoldDB" id="A0A7Z2ZQL3"/>
<evidence type="ECO:0000256" key="6">
    <source>
        <dbReference type="ARBA" id="ARBA00023326"/>
    </source>
</evidence>
<dbReference type="SUPFAM" id="SSF51445">
    <property type="entry name" value="(Trans)glycosidases"/>
    <property type="match status" value="1"/>
</dbReference>
<dbReference type="Pfam" id="PF00041">
    <property type="entry name" value="fn3"/>
    <property type="match status" value="1"/>
</dbReference>
<dbReference type="InterPro" id="IPR008965">
    <property type="entry name" value="CBM2/CBM3_carb-bd_dom_sf"/>
</dbReference>
<comment type="catalytic activity">
    <reaction evidence="1 7">
        <text>Endohydrolysis of (1-&gt;4)-beta-D-glucosidic linkages in cellulose, lichenin and cereal beta-D-glucans.</text>
        <dbReference type="EC" id="3.2.1.4"/>
    </reaction>
</comment>
<evidence type="ECO:0000259" key="9">
    <source>
        <dbReference type="PROSITE" id="PS51172"/>
    </source>
</evidence>
<dbReference type="PANTHER" id="PTHR35923">
    <property type="entry name" value="MAJOR EXTRACELLULAR ENDOGLUCANASE"/>
    <property type="match status" value="1"/>
</dbReference>
<dbReference type="Pfam" id="PF00942">
    <property type="entry name" value="CBM_3"/>
    <property type="match status" value="1"/>
</dbReference>
<sequence>MLINACKRGGIVVVIAALACSLLLSVGIGKSYAAPTGYYHTSGNRILDSEGNPAVFNGINWFGFETANYSPHGLWQYSLDSFMDKIKDHGYNLLRLPFSTQMFDSGVMPSSINTFTNPDLIGLTPIQLMDRVIQEAGERGIKVFLDRHRPDSGGQSELWYTSQYSEQRWIDDWVMLAQRYANNPTVIGGDLHNEPHGTASWGTGNLATDWRLAAERAGNAILAANPNWLIIVEGIQSNVQGETGTYWWGGNLKGVRNNPVRLNVSNRVVYSPHDYGPGVSAQTWFSDPTFPNNMPAMWDSYWGYIHKENIAPILAGEFGGRSVDTVSAEGKWQNKLIDYIKDNDMYWTYWCLNPNSGDTGGLLLDDWTTWNAPKQAMLDRIMKPLVANPTVPSAPTGLTATGGNAQATLSWVASSGAASYTVKRAATSGGPYTNVATGLTATSYTNTGLTNGTAYYYVVSAVNAAGESANSAQATATPVAGSTGNLAVQYRAGDTNAADNQIKPQFNIKNNGTTAVDLSTLKLRYYFTKDSNQSLSFWVDWAQVGSANVQGAFVGSSGSGTDTYLEISFAAGAGSIAGGGQTGDIQGRISKADWSNFNEVGDYSYDPTKTAYANWDRVTLYQNGMLVWGTAP</sequence>
<evidence type="ECO:0000256" key="1">
    <source>
        <dbReference type="ARBA" id="ARBA00000966"/>
    </source>
</evidence>
<dbReference type="InterPro" id="IPR018087">
    <property type="entry name" value="Glyco_hydro_5_CS"/>
</dbReference>
<accession>A0A7Z2ZQL3</accession>
<dbReference type="InterPro" id="IPR013783">
    <property type="entry name" value="Ig-like_fold"/>
</dbReference>
<keyword evidence="6 7" id="KW-0624">Polysaccharide degradation</keyword>
<dbReference type="InterPro" id="IPR001956">
    <property type="entry name" value="CBM3"/>
</dbReference>
<proteinExistence type="inferred from homology"/>
<dbReference type="RefSeq" id="WP_169283403.1">
    <property type="nucleotide sequence ID" value="NZ_CP051680.1"/>
</dbReference>
<dbReference type="EC" id="3.2.1.4" evidence="7"/>
<keyword evidence="2 7" id="KW-0378">Hydrolase</keyword>